<proteinExistence type="predicted"/>
<dbReference type="InterPro" id="IPR000859">
    <property type="entry name" value="CUB_dom"/>
</dbReference>
<dbReference type="Pfam" id="PF00431">
    <property type="entry name" value="CUB"/>
    <property type="match status" value="1"/>
</dbReference>
<dbReference type="OrthoDB" id="6121666at2759"/>
<feature type="chain" id="PRO_5012266910" description="CUB domain-containing protein" evidence="4">
    <location>
        <begin position="26"/>
        <end position="2689"/>
    </location>
</feature>
<accession>A0A267GF93</accession>
<comment type="caution">
    <text evidence="3">Lacks conserved residue(s) required for the propagation of feature annotation.</text>
</comment>
<dbReference type="SMART" id="SM00042">
    <property type="entry name" value="CUB"/>
    <property type="match status" value="3"/>
</dbReference>
<feature type="domain" description="CUB" evidence="5">
    <location>
        <begin position="820"/>
        <end position="931"/>
    </location>
</feature>
<evidence type="ECO:0000256" key="2">
    <source>
        <dbReference type="ARBA" id="ARBA00023157"/>
    </source>
</evidence>
<dbReference type="STRING" id="282301.A0A267GF93"/>
<evidence type="ECO:0000313" key="6">
    <source>
        <dbReference type="EMBL" id="PAA83892.1"/>
    </source>
</evidence>
<evidence type="ECO:0000256" key="1">
    <source>
        <dbReference type="ARBA" id="ARBA00022737"/>
    </source>
</evidence>
<evidence type="ECO:0000313" key="7">
    <source>
        <dbReference type="Proteomes" id="UP000215902"/>
    </source>
</evidence>
<dbReference type="Proteomes" id="UP000215902">
    <property type="component" value="Unassembled WGS sequence"/>
</dbReference>
<dbReference type="InterPro" id="IPR035914">
    <property type="entry name" value="Sperma_CUB_dom_sf"/>
</dbReference>
<protein>
    <recommendedName>
        <fullName evidence="5">CUB domain-containing protein</fullName>
    </recommendedName>
</protein>
<dbReference type="EMBL" id="NIVC01000397">
    <property type="protein sequence ID" value="PAA83892.1"/>
    <property type="molecule type" value="Genomic_DNA"/>
</dbReference>
<dbReference type="SUPFAM" id="SSF49854">
    <property type="entry name" value="Spermadhesin, CUB domain"/>
    <property type="match status" value="6"/>
</dbReference>
<keyword evidence="2" id="KW-1015">Disulfide bond</keyword>
<keyword evidence="7" id="KW-1185">Reference proteome</keyword>
<reference evidence="6 7" key="1">
    <citation type="submission" date="2017-06" db="EMBL/GenBank/DDBJ databases">
        <title>A platform for efficient transgenesis in Macrostomum lignano, a flatworm model organism for stem cell research.</title>
        <authorList>
            <person name="Berezikov E."/>
        </authorList>
    </citation>
    <scope>NUCLEOTIDE SEQUENCE [LARGE SCALE GENOMIC DNA]</scope>
    <source>
        <strain evidence="6">DV1</strain>
        <tissue evidence="6">Whole organism</tissue>
    </source>
</reference>
<comment type="caution">
    <text evidence="6">The sequence shown here is derived from an EMBL/GenBank/DDBJ whole genome shotgun (WGS) entry which is preliminary data.</text>
</comment>
<feature type="signal peptide" evidence="4">
    <location>
        <begin position="1"/>
        <end position="25"/>
    </location>
</feature>
<dbReference type="PROSITE" id="PS01180">
    <property type="entry name" value="CUB"/>
    <property type="match status" value="1"/>
</dbReference>
<feature type="non-terminal residue" evidence="6">
    <location>
        <position position="1"/>
    </location>
</feature>
<evidence type="ECO:0000256" key="4">
    <source>
        <dbReference type="SAM" id="SignalP"/>
    </source>
</evidence>
<dbReference type="CDD" id="cd00041">
    <property type="entry name" value="CUB"/>
    <property type="match status" value="3"/>
</dbReference>
<sequence length="2689" mass="301427">KFLCSNQQMDLLQLILAAFLGSLLAFETGSAVAVSVPADTGTIQCPENFGEPGVIYENSKVYNWTIRGPKAVAIRFHFVELETPYDRLEIFESTDDLETTYLRTPKFRIDPNNATSQVLVLIAPVLIRFSTDSSVGERGFNLTYTLEESLVRYRTFTEPSDDAICSELEISDRDTSSVSIEYQWLIDRPGRIDLKLSFSDLARIYQMTTTPDKEPVFTDGPKEREGTSRFRLFGPVLVQITRTKTRGRVFRLSYSSSDEDLEMPTEIIKNEEGERICYQSKGTDIAVSNVATRAWSIAVNPQQIVELELFDADGSQPHTDTISVYNGVRPLLSESPIFSQTGLLGERKAVRANGFVTVVLTTEARRSRRGLGLSYTVYSTSQEEPSGRIEFPKGSAEFNSDIDYRWFISRDIRLSIRFTSISLHPNGKLYIYENTTSEDESALRFLVTDASSRESEFRLSGPVMIRLVASGDGESRGFRLSYAADQSANTDMAVELIDGYRGSRVLIPENGSPTAWVIAAKPGRSVLLNLPELPVVSGIAISLYEGAVTSLSSSEPLQRIPYASIVRYNGPLTVVYRPRASSFIRFQQEFKFQLANAQEPLIKDSGSIRCPQVSGETYESEMEYRWTVNRLNLVVIEVTTVDIGSGVIELYEETYLTDEPQQAKLKFVLTQSNATARGAYRLPGPVMVRFVTGKDFVGQGFNLSYTTEERTLHRMLNYDSGNIFCPETALVNYEKSMDYRWTINRKSIIVIRFDFIDIQDTIEFYEKVDESGEPDRQRWKLNVTQEAAETSNITLVGPVLIRFRTNSQVTAPGFQLYYQAGRKILDSGNLSYPENYGYSKYDNNVDYEWSINEQKPVVLTFIRYDTESSYDWIGLYENSPVHEKPDENKLKYKLTGSGYNETYTLKGPVLIRFKTDGSNNRDGFHMTYYLEETSSLSGDSGEVRWVNPPSFTKAQVNYIWKIDRKAAVAVKFSGVEISDCCDKIQLWRKDSSTANITLTKGNATSSTYRLIGPVMIKLVTAGRPMQRALNFSYEIGDQFVISSVLTQTQGEIGVQSSNLRNAIGLDVCDTDGYDMEIDRRWVVDTTAAVSIRFVQAQLLSGCDKLELHERTKIPTPRSRVFSLTDAPLSDLMSTEFKLRGPAVVRLQSRRMRPMIVPFGATFSVNRQNLSMTTALLRNLDGLQGCLMPDGRSSCGPSSARAWSIAVSPQQTVELQLFDAEGGQPHGDTVSVYTGVEPRLSESPIFSQTGLLGERKTLRASGFVTVVLRTDANEAKRGFGLKYSVENVLLSGRLGEIRFPQNSSDSSAFDLDMDYSWIIQSSGSVRINVRSLNLQDGDKLHLYENTTSKDDLKRRFVLADASASESEFWLRGSVLIRITAAGDGSPRSFQLAYQSDPDLKLENAVEVVKSSRGTRRSFPKFDTSDRTEKAKIVWVIAPNPSHEFTVHILFKGDAEFYDSYTCGLFVYAGNWLTQALSNDSSEAQFKGLTLSQHVSQSGPVSVYWEQIQESSSVRYCNDLVLSFQFDYQIRNVHRYLSEDSGSLRCPEESSSTYANEMEYRWTINRRNFVLITVTSADIGYGNDIIQLYEMTDGETDEPEESKLRFTLTQANATSVTYKLIGPVLIRFSTDESLVGQGFSLSYTVEERTFSRNLLNDSGSIRCPNEEYEAYEHQMDYRWYIPSSRVVFLTVRSMGIQDANDVVEFYEKTDSSAEPQTENRKYTLTGDSWSSRKYVLIGPALIQFKTDRQNASRGFIIDYYLDRYVVDSGKLQCPENFGSGNYLNSKTYAWWIGDLSLLEIKVDSYDVEAGIDKISFYEKTQLSEDAQDSEKVFTVTRNNKTAQVVGPVLIQFVTDYSVTKAGFNLSYSALDSRIKSRNLTDEKADVVCSEGEQLPAEEEMKYDLETDYRWLIDRQGWVSLKLSHADIVRLYEMTADPSEDRLAFVSEHRSMTNATSVEFRLRGPVLVRVTTKRVSGNIFKLSYQSGSEELPMPTELIKNIEGSKAIYPSRGPLGSSRAWSIAVNPQQTVELQLFDAEGGQPHDDTVNVYTGVEPRLSESPIFSQTGLLGERKTLRASGFVSVVLRAGASGDKLGLRFTYSVGNVSLSDAEGEISYSSQSEATVGNLDHRWIIDRSGTVRIRFSSINLPAGDKVYLYQNTRSETEDNLKFVVSDSSASQSEFRLSGPVLLRFTANSDGSRRDFKLTYTADGSAEEASPATEVIRGSRGMRLCNPAEGSTVLPRPSSTKWIVAPTGSHDFLTHVIFNRITTSSSVEIFAGDMDLLSSPAMLRSARRIPFANHVTHKGILAVVYSPNNSASASGQVVFDYQIRSVHVAMTNDSGSFSCPEETGSTYANEMEYRWTINRRNFVLITVTSADIGYGNDIIQLYEMTDGETDEPEESKLRFTLTQANATSATYKLIGPVLIRFSTDKRLVGQGFDLFYSIEPRTVSVFANQSQSFAMIQHTTDANRTMEKWMEYKWLIPGKYAYKLAFNRSNLGADGSFIEVFAISDQASADADEQNLLFILTDANATSADFVLTGPLLIRVKTGRRFDGRGIAFSYRRGPVVVSEDLGTIKCPNNYGSSMYARYANNKDYQWLIDTTGPVNIRMEEVDIENCCDKIFIYDRFSISDEVDDSKLTTSLVNNNATGVSLSLQGPVLLRFKTDSSVTSKGFRLVYSTQSLDGTNTTGWI</sequence>
<dbReference type="Gene3D" id="2.60.120.290">
    <property type="entry name" value="Spermadhesin, CUB domain"/>
    <property type="match status" value="6"/>
</dbReference>
<evidence type="ECO:0000256" key="3">
    <source>
        <dbReference type="PROSITE-ProRule" id="PRU00059"/>
    </source>
</evidence>
<organism evidence="6 7">
    <name type="scientific">Macrostomum lignano</name>
    <dbReference type="NCBI Taxonomy" id="282301"/>
    <lineage>
        <taxon>Eukaryota</taxon>
        <taxon>Metazoa</taxon>
        <taxon>Spiralia</taxon>
        <taxon>Lophotrochozoa</taxon>
        <taxon>Platyhelminthes</taxon>
        <taxon>Rhabditophora</taxon>
        <taxon>Macrostomorpha</taxon>
        <taxon>Macrostomida</taxon>
        <taxon>Macrostomidae</taxon>
        <taxon>Macrostomum</taxon>
    </lineage>
</organism>
<gene>
    <name evidence="6" type="ORF">BOX15_Mlig033186g1</name>
</gene>
<name>A0A267GF93_9PLAT</name>
<keyword evidence="1" id="KW-0677">Repeat</keyword>
<dbReference type="PANTHER" id="PTHR24251">
    <property type="entry name" value="OVOCHYMASE-RELATED"/>
    <property type="match status" value="1"/>
</dbReference>
<evidence type="ECO:0000259" key="5">
    <source>
        <dbReference type="PROSITE" id="PS01180"/>
    </source>
</evidence>
<keyword evidence="4" id="KW-0732">Signal</keyword>